<feature type="region of interest" description="Disordered" evidence="1">
    <location>
        <begin position="137"/>
        <end position="268"/>
    </location>
</feature>
<feature type="compositionally biased region" description="Polar residues" evidence="1">
    <location>
        <begin position="152"/>
        <end position="179"/>
    </location>
</feature>
<dbReference type="AlphaFoldDB" id="A0A7S3PPJ7"/>
<protein>
    <submittedName>
        <fullName evidence="3">Uncharacterized protein</fullName>
    </submittedName>
</protein>
<reference evidence="3" key="1">
    <citation type="submission" date="2021-01" db="EMBL/GenBank/DDBJ databases">
        <authorList>
            <person name="Corre E."/>
            <person name="Pelletier E."/>
            <person name="Niang G."/>
            <person name="Scheremetjew M."/>
            <person name="Finn R."/>
            <person name="Kale V."/>
            <person name="Holt S."/>
            <person name="Cochrane G."/>
            <person name="Meng A."/>
            <person name="Brown T."/>
            <person name="Cohen L."/>
        </authorList>
    </citation>
    <scope>NUCLEOTIDE SEQUENCE</scope>
    <source>
        <strain evidence="3">GSBS06</strain>
    </source>
</reference>
<feature type="compositionally biased region" description="Acidic residues" evidence="1">
    <location>
        <begin position="251"/>
        <end position="261"/>
    </location>
</feature>
<feature type="transmembrane region" description="Helical" evidence="2">
    <location>
        <begin position="12"/>
        <end position="33"/>
    </location>
</feature>
<keyword evidence="2" id="KW-0472">Membrane</keyword>
<evidence type="ECO:0000313" key="3">
    <source>
        <dbReference type="EMBL" id="CAE0446440.1"/>
    </source>
</evidence>
<evidence type="ECO:0000256" key="2">
    <source>
        <dbReference type="SAM" id="Phobius"/>
    </source>
</evidence>
<keyword evidence="2" id="KW-1133">Transmembrane helix</keyword>
<evidence type="ECO:0000256" key="1">
    <source>
        <dbReference type="SAM" id="MobiDB-lite"/>
    </source>
</evidence>
<keyword evidence="2" id="KW-0812">Transmembrane</keyword>
<feature type="compositionally biased region" description="Basic and acidic residues" evidence="1">
    <location>
        <begin position="140"/>
        <end position="149"/>
    </location>
</feature>
<feature type="region of interest" description="Disordered" evidence="1">
    <location>
        <begin position="59"/>
        <end position="79"/>
    </location>
</feature>
<gene>
    <name evidence="3" type="ORF">ASTO00021_LOCUS16433</name>
</gene>
<feature type="compositionally biased region" description="Polar residues" evidence="1">
    <location>
        <begin position="225"/>
        <end position="234"/>
    </location>
</feature>
<name>A0A7S3PPJ7_9STRA</name>
<organism evidence="3">
    <name type="scientific">Aplanochytrium stocchinoi</name>
    <dbReference type="NCBI Taxonomy" id="215587"/>
    <lineage>
        <taxon>Eukaryota</taxon>
        <taxon>Sar</taxon>
        <taxon>Stramenopiles</taxon>
        <taxon>Bigyra</taxon>
        <taxon>Labyrinthulomycetes</taxon>
        <taxon>Thraustochytrida</taxon>
        <taxon>Thraustochytriidae</taxon>
        <taxon>Aplanochytrium</taxon>
    </lineage>
</organism>
<accession>A0A7S3PPJ7</accession>
<feature type="compositionally biased region" description="Polar residues" evidence="1">
    <location>
        <begin position="63"/>
        <end position="79"/>
    </location>
</feature>
<sequence length="268" mass="28379">MDGEAIVNKTAILGIGLAFAAVAGLCLFIYCCYCRSKESFPELTKWATKIEEAQREMTRTKQSDATSMSPSGYSNFSPPANTMYSGTTTTPGAMNLDSNTPQPGVGYLNLNKGIAPSGGRESTDMVPYSMTMNLSNGGAAERESADKFPDSLSANYSKPGTRASGPTSFPDSVNLSNRKPVQMPPNNAFPDSVNLSNGTGAAPIPNTAPPPNTGRESTDMVPFSVTMNFSTGKNGNDPFPLGSTNLSSRDNDDDIDDDNDESTIHDII</sequence>
<proteinExistence type="predicted"/>
<dbReference type="EMBL" id="HBIN01021442">
    <property type="protein sequence ID" value="CAE0446440.1"/>
    <property type="molecule type" value="Transcribed_RNA"/>
</dbReference>